<feature type="transmembrane region" description="Helical" evidence="2">
    <location>
        <begin position="39"/>
        <end position="57"/>
    </location>
</feature>
<organism evidence="3 4">
    <name type="scientific">Segatella copri</name>
    <dbReference type="NCBI Taxonomy" id="165179"/>
    <lineage>
        <taxon>Bacteria</taxon>
        <taxon>Pseudomonadati</taxon>
        <taxon>Bacteroidota</taxon>
        <taxon>Bacteroidia</taxon>
        <taxon>Bacteroidales</taxon>
        <taxon>Prevotellaceae</taxon>
        <taxon>Segatella</taxon>
    </lineage>
</organism>
<dbReference type="EMBL" id="VZCW01000117">
    <property type="protein sequence ID" value="MQN12159.1"/>
    <property type="molecule type" value="Genomic_DNA"/>
</dbReference>
<reference evidence="4" key="1">
    <citation type="submission" date="2019-09" db="EMBL/GenBank/DDBJ databases">
        <title>Distinct polysaccharide growth profiles of human intestinal Prevotella copri isolates.</title>
        <authorList>
            <person name="Fehlner-Peach H."/>
            <person name="Magnabosco C."/>
            <person name="Raghavan V."/>
            <person name="Scher J.U."/>
            <person name="Tett A."/>
            <person name="Cox L.M."/>
            <person name="Gottsegen C."/>
            <person name="Watters A."/>
            <person name="Wiltshire- Gordon J.D."/>
            <person name="Segata N."/>
            <person name="Bonneau R."/>
            <person name="Littman D.R."/>
        </authorList>
    </citation>
    <scope>NUCLEOTIDE SEQUENCE [LARGE SCALE GENOMIC DNA]</scope>
    <source>
        <strain evidence="4">iAQ1179</strain>
    </source>
</reference>
<feature type="transmembrane region" description="Helical" evidence="2">
    <location>
        <begin position="126"/>
        <end position="143"/>
    </location>
</feature>
<dbReference type="InterPro" id="IPR011990">
    <property type="entry name" value="TPR-like_helical_dom_sf"/>
</dbReference>
<accession>A0AA90UEM3</accession>
<keyword evidence="2" id="KW-1133">Transmembrane helix</keyword>
<keyword evidence="2" id="KW-0812">Transmembrane</keyword>
<protein>
    <submittedName>
        <fullName evidence="3">Uncharacterized protein</fullName>
    </submittedName>
</protein>
<proteinExistence type="predicted"/>
<dbReference type="InterPro" id="IPR019734">
    <property type="entry name" value="TPR_rpt"/>
</dbReference>
<feature type="transmembrane region" description="Helical" evidence="2">
    <location>
        <begin position="99"/>
        <end position="119"/>
    </location>
</feature>
<dbReference type="PANTHER" id="PTHR37422:SF13">
    <property type="entry name" value="LIPOPOLYSACCHARIDE BIOSYNTHESIS PROTEIN PA4999-RELATED"/>
    <property type="match status" value="1"/>
</dbReference>
<keyword evidence="1" id="KW-0802">TPR repeat</keyword>
<feature type="transmembrane region" description="Helical" evidence="2">
    <location>
        <begin position="402"/>
        <end position="420"/>
    </location>
</feature>
<dbReference type="PANTHER" id="PTHR37422">
    <property type="entry name" value="TEICHURONIC ACID BIOSYNTHESIS PROTEIN TUAE"/>
    <property type="match status" value="1"/>
</dbReference>
<dbReference type="SUPFAM" id="SSF48452">
    <property type="entry name" value="TPR-like"/>
    <property type="match status" value="1"/>
</dbReference>
<sequence length="575" mass="65280">MKLFSSDNDIRKGIGFLPLLLCLLPTVQTVTPLWSEPLLYGSAIGSVLCAFFCIYGLCRGKHLLWRLDFVDLLVFCWWQYVLVRGYMPSEVPCARQVVTYTSLFVLYLMLRLLFIGFAVRTVAIESALFLVCGYELLLGVWQFCGGGYNSASVAIKGNFFNSGPYTAFIAIGVAMAIVWLRKEQQFGGWKKSIMIKGNLFVLFVGMVMLALIRSRSAIVAVAVVLCWQYRGLIRKYCVYLTFMAIGIGAYLFFLKQGSALGRTFIWRLSLGMLTDNGWLGTGLGSFAGEYGKVLQTFFSSKDHIVSYAMNADVIDYAFCDILQVGVEQGWIGVIFCLMTVGVTMWRLRKISVVLLGGAVALVVFSLFSYSFQLFPYQMVMVVLMAKAAERSSLGVAFSGRRIALLCLPLCGVMGLCYHLANRHLQAHRSYKTMARMTHETFLQDYNRLLPLCEDDKYFLFDYAHLLRVNKHWMDSNAMLRRGLLVSNDPMFWVLMGNNHRDLGQYREAEICYNKAFVQMPNRIYPLYQKMCLYQQLNRQADARVIAKKILDFQEKVSSQAVSDMKKNAKKCLKSL</sequence>
<dbReference type="Proteomes" id="UP000442105">
    <property type="component" value="Unassembled WGS sequence"/>
</dbReference>
<feature type="transmembrane region" description="Helical" evidence="2">
    <location>
        <begin position="200"/>
        <end position="227"/>
    </location>
</feature>
<name>A0AA90UEM3_9BACT</name>
<dbReference type="InterPro" id="IPR051533">
    <property type="entry name" value="WaaL-like"/>
</dbReference>
<evidence type="ECO:0000256" key="2">
    <source>
        <dbReference type="SAM" id="Phobius"/>
    </source>
</evidence>
<dbReference type="Gene3D" id="1.25.40.10">
    <property type="entry name" value="Tetratricopeptide repeat domain"/>
    <property type="match status" value="1"/>
</dbReference>
<dbReference type="PROSITE" id="PS50005">
    <property type="entry name" value="TPR"/>
    <property type="match status" value="1"/>
</dbReference>
<keyword evidence="2" id="KW-0472">Membrane</keyword>
<evidence type="ECO:0000256" key="1">
    <source>
        <dbReference type="PROSITE-ProRule" id="PRU00339"/>
    </source>
</evidence>
<feature type="transmembrane region" description="Helical" evidence="2">
    <location>
        <begin position="352"/>
        <end position="374"/>
    </location>
</feature>
<evidence type="ECO:0000313" key="4">
    <source>
        <dbReference type="Proteomes" id="UP000442105"/>
    </source>
</evidence>
<gene>
    <name evidence="3" type="ORF">F7D95_04845</name>
</gene>
<feature type="transmembrane region" description="Helical" evidence="2">
    <location>
        <begin position="233"/>
        <end position="253"/>
    </location>
</feature>
<feature type="repeat" description="TPR" evidence="1">
    <location>
        <begin position="489"/>
        <end position="522"/>
    </location>
</feature>
<feature type="transmembrane region" description="Helical" evidence="2">
    <location>
        <begin position="163"/>
        <end position="180"/>
    </location>
</feature>
<dbReference type="AlphaFoldDB" id="A0AA90UEM3"/>
<feature type="transmembrane region" description="Helical" evidence="2">
    <location>
        <begin position="69"/>
        <end position="87"/>
    </location>
</feature>
<evidence type="ECO:0000313" key="3">
    <source>
        <dbReference type="EMBL" id="MQN12159.1"/>
    </source>
</evidence>
<comment type="caution">
    <text evidence="3">The sequence shown here is derived from an EMBL/GenBank/DDBJ whole genome shotgun (WGS) entry which is preliminary data.</text>
</comment>